<organism evidence="3 4">
    <name type="scientific">Winogradskyella flava</name>
    <dbReference type="NCBI Taxonomy" id="1884876"/>
    <lineage>
        <taxon>Bacteria</taxon>
        <taxon>Pseudomonadati</taxon>
        <taxon>Bacteroidota</taxon>
        <taxon>Flavobacteriia</taxon>
        <taxon>Flavobacteriales</taxon>
        <taxon>Flavobacteriaceae</taxon>
        <taxon>Winogradskyella</taxon>
    </lineage>
</organism>
<proteinExistence type="predicted"/>
<feature type="compositionally biased region" description="Polar residues" evidence="1">
    <location>
        <begin position="1052"/>
        <end position="1066"/>
    </location>
</feature>
<gene>
    <name evidence="3" type="ORF">H7F21_07175</name>
</gene>
<dbReference type="InterPro" id="IPR018247">
    <property type="entry name" value="EF_Hand_1_Ca_BS"/>
</dbReference>
<feature type="compositionally biased region" description="Acidic residues" evidence="1">
    <location>
        <begin position="1096"/>
        <end position="1106"/>
    </location>
</feature>
<feature type="region of interest" description="Disordered" evidence="1">
    <location>
        <begin position="620"/>
        <end position="676"/>
    </location>
</feature>
<dbReference type="Proteomes" id="UP000533900">
    <property type="component" value="Unassembled WGS sequence"/>
</dbReference>
<dbReference type="InterPro" id="IPR013783">
    <property type="entry name" value="Ig-like_fold"/>
</dbReference>
<name>A0A842IU01_9FLAO</name>
<feature type="compositionally biased region" description="Acidic residues" evidence="1">
    <location>
        <begin position="636"/>
        <end position="646"/>
    </location>
</feature>
<feature type="region of interest" description="Disordered" evidence="1">
    <location>
        <begin position="1018"/>
        <end position="1112"/>
    </location>
</feature>
<dbReference type="PROSITE" id="PS00018">
    <property type="entry name" value="EF_HAND_1"/>
    <property type="match status" value="1"/>
</dbReference>
<evidence type="ECO:0000313" key="4">
    <source>
        <dbReference type="Proteomes" id="UP000533900"/>
    </source>
</evidence>
<comment type="caution">
    <text evidence="3">The sequence shown here is derived from an EMBL/GenBank/DDBJ whole genome shotgun (WGS) entry which is preliminary data.</text>
</comment>
<feature type="compositionally biased region" description="Acidic residues" evidence="1">
    <location>
        <begin position="1023"/>
        <end position="1046"/>
    </location>
</feature>
<dbReference type="RefSeq" id="WP_185788508.1">
    <property type="nucleotide sequence ID" value="NZ_JACLCP010000001.1"/>
</dbReference>
<dbReference type="Gene3D" id="4.10.1080.10">
    <property type="entry name" value="TSP type-3 repeat"/>
    <property type="match status" value="1"/>
</dbReference>
<protein>
    <recommendedName>
        <fullName evidence="5">Gliding motility-associated C-terminal domain-containing protein</fullName>
    </recommendedName>
</protein>
<feature type="region of interest" description="Disordered" evidence="1">
    <location>
        <begin position="707"/>
        <end position="732"/>
    </location>
</feature>
<keyword evidence="2" id="KW-0732">Signal</keyword>
<sequence>MKISTRFSKCKLSFFFLFFSFTCFLSAQNAVDSWTITTQSATDSDSYIAGGQNHQYGQGDEVTISSVTWNGSVFTIPFASQFYLFRRDDIASNAQGVAVLGDKASIFYERTGASNFIFGPGLPGTPGAIDLETILKEPIINRGALDVFRNQGTNGAGEGPSNIERIDVVFPSLRVDNTGDLDLNGFLASEKNGNNTFKAAAILSIDGAGNPTSFGNLVTINNAAYGEPTVDSFNPARAYSFMEDTNSDNQPVRVGGNSERMGLSIITFNDLGIGAGQTFYGIAFFGDDVFDSDDLLDPTSFPDDTTTGADIHGALGSLVTATGFDPADDDGDGVSNSNDICANGDDNINNDGDAYPDACDADDDNDGILDINELNCSPGFVTLGQTFNDNSSDPVIVNNIYAYGGVNVDATFDLRGSATWNGGVEDDTAVGVAGSYINTQPNNTDFPNGDVAVYTYTFSQPVYNVNFKFGGLDFEDRADFVASNGVQNVPVSISDINLGADLTITGQSAVSSASGANAPANSIAVEIVGPVTQIEITVGKNLSDSNNVTMQFYELSYCVPLDTDSDGVYDIFDLDSDNDGIYDVDEAGNGALDTNNDGVVDANDTGFADTDMNGADDTAEVVTPVDSDPANNDGPDFQDTDSDGDGCTDANEAYGNESADGGDGGQFGVDPAASNPTNGLVTEAGVNYALGTNTNVTDALIDLACTSNDDDGDGNPNGTDPNPNTPTASDDSGFALLDTPNSIDILFNDDYLDNLDGNNLGTTTITDTGAGTAGGTITFDADAGTLIYTPLDSEAGTTVTVVYEVCNDSNGPLVCSTATVTIVIEDDLDNDGIGDSADDDNDNDGITDANECAAAIIPPFNISSGASTSFNMESSIGMILDISSIDNNFNIEINGTLLAPQDIEFSRNASTFVVGDSFPIFASDNNGYGQGGIGGVWTLNFNNANPSFLQMRLIISETGAVTLLAKRDNDPSTELEEMIVDPTTPQFNTITWNTSGNNTIVVSQLNTSPPTFLYASASGCPDSDGDGVSDNLDLDADNDGIYDVDEAGNGALDTNNDGVVDSNDTGFSDLDNNGADDDAELVTPVDSDPANNDGPDFQDTDSDGDGCPDANEAYSYATAAGSDNGQFGEPDPASVNATNGLVTETGVNYLYGTNAAVTDPNISICGPDPCDALTSGNLDTDNDGITDYCDSDDDNDGILDIRDLDCASGPLALGQTFADNTGSNFNTEFITNIYEYGGASATFEYEPFGGSAWAGAGITNQNNPAILPDGEYINTIADGTTFPGNDFVRYAFTFSEPVYNVNFKIGGLDDFERVDLTAANGTENVPVNMSDINVGAGLILGGQTAITGASATANAPSNSINIEVFGPVTQIVIIAGKENGDELATVNLQFYEMQYCVALDTDNDGVNDIVDLDSDNDGIYDVDEAGGQDVDNDGMADGAVDPSTGIPASAGTGLDPIDTLNDMTFDYQNTDSDGDGCPDANEAYGNVNAAGADGGQFGFPDPPNVDASGLVDLFRLVNYDLGTNTAVTDPLITTACEPCDAMASGNTDSDGDNVSDICDVDDDNDGILDVDEQDCSSGPLALGQTFADNTGSNFNGESIPNVYNYGGASVTFGYEPFGGSAWAGTGITSENNPAIMPDGEYINTIADGTTFPEGEVVRYSFTFSQPVYNVNFKIGGLDDFERVELTAANGTENVPVNISDINVGVGLTLGGQTAITGASATANAPSNSINIEVLGPVTEVVIFAGKQDGNELGTVNLQFYEMQYCVAIDTDFDGIIDSLDVDSDNDGCPDAVEASGDFVQNDLTTDNNLADADEGVVDGNGLPIEDTNGVDISSNVPQLTSGAVTVSETITLTSISTNPGTVVCAGEDVAFTANASGIRVTDFGTTGGTGDDTTENLLASELLYQWYISTDNGATFTAIGGETNATLNVNNIAAATPAVQYRVEVTSANNSCPEELTETITVNDLPTVEAGTYAALCEDATAITLTGTPTDANGTWSGTGVTDNGDGTASFDPSGLSGAQTVTYSYTDGN</sequence>
<feature type="chain" id="PRO_5032691425" description="Gliding motility-associated C-terminal domain-containing protein" evidence="2">
    <location>
        <begin position="28"/>
        <end position="2030"/>
    </location>
</feature>
<evidence type="ECO:0000256" key="2">
    <source>
        <dbReference type="SAM" id="SignalP"/>
    </source>
</evidence>
<feature type="compositionally biased region" description="Low complexity" evidence="1">
    <location>
        <begin position="714"/>
        <end position="727"/>
    </location>
</feature>
<evidence type="ECO:0008006" key="5">
    <source>
        <dbReference type="Google" id="ProtNLM"/>
    </source>
</evidence>
<feature type="signal peptide" evidence="2">
    <location>
        <begin position="1"/>
        <end position="27"/>
    </location>
</feature>
<keyword evidence="4" id="KW-1185">Reference proteome</keyword>
<evidence type="ECO:0000256" key="1">
    <source>
        <dbReference type="SAM" id="MobiDB-lite"/>
    </source>
</evidence>
<feature type="non-terminal residue" evidence="3">
    <location>
        <position position="2030"/>
    </location>
</feature>
<dbReference type="GO" id="GO:0005509">
    <property type="term" value="F:calcium ion binding"/>
    <property type="evidence" value="ECO:0007669"/>
    <property type="project" value="InterPro"/>
</dbReference>
<evidence type="ECO:0000313" key="3">
    <source>
        <dbReference type="EMBL" id="MBC2844867.1"/>
    </source>
</evidence>
<reference evidence="3" key="1">
    <citation type="submission" date="2020-08" db="EMBL/GenBank/DDBJ databases">
        <title>Winogradskyella ouciana sp. nov., isolated from the hadal seawater of the Mariana Trench.</title>
        <authorList>
            <person name="He X."/>
        </authorList>
    </citation>
    <scope>NUCLEOTIDE SEQUENCE [LARGE SCALE GENOMIC DNA]</scope>
    <source>
        <strain evidence="3">KCTC 52348</strain>
    </source>
</reference>
<accession>A0A842IU01</accession>
<dbReference type="EMBL" id="JACLCP010000001">
    <property type="protein sequence ID" value="MBC2844867.1"/>
    <property type="molecule type" value="Genomic_DNA"/>
</dbReference>
<dbReference type="InterPro" id="IPR028974">
    <property type="entry name" value="TSP_type-3_rpt"/>
</dbReference>
<dbReference type="Gene3D" id="2.60.40.10">
    <property type="entry name" value="Immunoglobulins"/>
    <property type="match status" value="1"/>
</dbReference>